<accession>A0A9D1DMQ8</accession>
<keyword evidence="1" id="KW-1133">Transmembrane helix</keyword>
<keyword evidence="1" id="KW-0472">Membrane</keyword>
<evidence type="ECO:0000313" key="2">
    <source>
        <dbReference type="EMBL" id="HIR55633.1"/>
    </source>
</evidence>
<keyword evidence="1" id="KW-0812">Transmembrane</keyword>
<reference evidence="2" key="2">
    <citation type="journal article" date="2021" name="PeerJ">
        <title>Extensive microbial diversity within the chicken gut microbiome revealed by metagenomics and culture.</title>
        <authorList>
            <person name="Gilroy R."/>
            <person name="Ravi A."/>
            <person name="Getino M."/>
            <person name="Pursley I."/>
            <person name="Horton D.L."/>
            <person name="Alikhan N.F."/>
            <person name="Baker D."/>
            <person name="Gharbi K."/>
            <person name="Hall N."/>
            <person name="Watson M."/>
            <person name="Adriaenssens E.M."/>
            <person name="Foster-Nyarko E."/>
            <person name="Jarju S."/>
            <person name="Secka A."/>
            <person name="Antonio M."/>
            <person name="Oren A."/>
            <person name="Chaudhuri R.R."/>
            <person name="La Ragione R."/>
            <person name="Hildebrand F."/>
            <person name="Pallen M.J."/>
        </authorList>
    </citation>
    <scope>NUCLEOTIDE SEQUENCE</scope>
    <source>
        <strain evidence="2">ChiGjej3B3-7149</strain>
    </source>
</reference>
<dbReference type="Proteomes" id="UP000824238">
    <property type="component" value="Unassembled WGS sequence"/>
</dbReference>
<comment type="caution">
    <text evidence="2">The sequence shown here is derived from an EMBL/GenBank/DDBJ whole genome shotgun (WGS) entry which is preliminary data.</text>
</comment>
<reference evidence="2" key="1">
    <citation type="submission" date="2020-10" db="EMBL/GenBank/DDBJ databases">
        <authorList>
            <person name="Gilroy R."/>
        </authorList>
    </citation>
    <scope>NUCLEOTIDE SEQUENCE</scope>
    <source>
        <strain evidence="2">ChiGjej3B3-7149</strain>
    </source>
</reference>
<dbReference type="Gene3D" id="3.30.565.40">
    <property type="entry name" value="Fervidobacterium nodosum Rt17-B1 like"/>
    <property type="match status" value="1"/>
</dbReference>
<evidence type="ECO:0008006" key="4">
    <source>
        <dbReference type="Google" id="ProtNLM"/>
    </source>
</evidence>
<feature type="transmembrane region" description="Helical" evidence="1">
    <location>
        <begin position="42"/>
        <end position="68"/>
    </location>
</feature>
<evidence type="ECO:0000313" key="3">
    <source>
        <dbReference type="Proteomes" id="UP000824238"/>
    </source>
</evidence>
<evidence type="ECO:0000256" key="1">
    <source>
        <dbReference type="SAM" id="Phobius"/>
    </source>
</evidence>
<proteinExistence type="predicted"/>
<organism evidence="2 3">
    <name type="scientific">Candidatus Scatomorpha intestinigallinarum</name>
    <dbReference type="NCBI Taxonomy" id="2840923"/>
    <lineage>
        <taxon>Bacteria</taxon>
        <taxon>Bacillati</taxon>
        <taxon>Bacillota</taxon>
        <taxon>Clostridia</taxon>
        <taxon>Eubacteriales</taxon>
        <taxon>Candidatus Scatomorpha</taxon>
    </lineage>
</organism>
<sequence length="277" mass="30832">MKEELRDIYMQTDIPRELPGLVDGAIRRGARRAARRRHAIRIASPIIAACAVFVLILNTVPTFAAALYEVPLLGEVCRVLTVRSYHYGDDTKNVDIEVPAIDVELGGADWAGSVNRLIEATVEAEVAQSEARAEEYYEAFIATGGDPEDYHPIGIEVDYEVYYASDEILSFAVIKTETLATAYETFHYYNYDLETGEELSVEALAGENWREKARAGLAQLLENPGENDMWWELGEAEREAAIDEAQLRLNSAGEPVLVFQRYTLGPGAMGRPEIVLK</sequence>
<dbReference type="AlphaFoldDB" id="A0A9D1DMQ8"/>
<name>A0A9D1DMQ8_9FIRM</name>
<dbReference type="EMBL" id="DVHH01000203">
    <property type="protein sequence ID" value="HIR55633.1"/>
    <property type="molecule type" value="Genomic_DNA"/>
</dbReference>
<protein>
    <recommendedName>
        <fullName evidence="4">DUF3298 domain-containing protein</fullName>
    </recommendedName>
</protein>
<gene>
    <name evidence="2" type="ORF">IAD36_08585</name>
</gene>